<dbReference type="SUPFAM" id="SSF57196">
    <property type="entry name" value="EGF/Laminin"/>
    <property type="match status" value="3"/>
</dbReference>
<dbReference type="PROSITE" id="PS50027">
    <property type="entry name" value="EGF_LAM_2"/>
    <property type="match status" value="4"/>
</dbReference>
<proteinExistence type="predicted"/>
<dbReference type="AlphaFoldDB" id="A0A6P8FT37"/>
<feature type="disulfide bond" evidence="9">
    <location>
        <begin position="193"/>
        <end position="202"/>
    </location>
</feature>
<evidence type="ECO:0000256" key="1">
    <source>
        <dbReference type="ARBA" id="ARBA00004302"/>
    </source>
</evidence>
<feature type="disulfide bond" evidence="9">
    <location>
        <begin position="392"/>
        <end position="401"/>
    </location>
</feature>
<dbReference type="InterPro" id="IPR002049">
    <property type="entry name" value="LE_dom"/>
</dbReference>
<feature type="domain" description="Laminin EGF-like" evidence="13">
    <location>
        <begin position="267"/>
        <end position="316"/>
    </location>
</feature>
<dbReference type="GO" id="GO:0009888">
    <property type="term" value="P:tissue development"/>
    <property type="evidence" value="ECO:0007669"/>
    <property type="project" value="TreeGrafter"/>
</dbReference>
<dbReference type="GO" id="GO:0005576">
    <property type="term" value="C:extracellular region"/>
    <property type="evidence" value="ECO:0007669"/>
    <property type="project" value="UniProtKB-ARBA"/>
</dbReference>
<comment type="caution">
    <text evidence="9">Lacks conserved residue(s) required for the propagation of feature annotation.</text>
</comment>
<evidence type="ECO:0000256" key="12">
    <source>
        <dbReference type="SAM" id="SignalP"/>
    </source>
</evidence>
<evidence type="ECO:0000256" key="7">
    <source>
        <dbReference type="ARBA" id="ARBA00023180"/>
    </source>
</evidence>
<protein>
    <submittedName>
        <fullName evidence="15 16">Multiple epidermal growth factor-like domains protein 9</fullName>
    </submittedName>
</protein>
<feature type="region of interest" description="Disordered" evidence="10">
    <location>
        <begin position="434"/>
        <end position="467"/>
    </location>
</feature>
<dbReference type="RefSeq" id="XP_031426670.1">
    <property type="nucleotide sequence ID" value="XM_031570810.2"/>
</dbReference>
<evidence type="ECO:0000256" key="8">
    <source>
        <dbReference type="ARBA" id="ARBA00023292"/>
    </source>
</evidence>
<dbReference type="Pfam" id="PF00053">
    <property type="entry name" value="EGF_laminin"/>
    <property type="match status" value="4"/>
</dbReference>
<dbReference type="PRINTS" id="PR00011">
    <property type="entry name" value="EGFLAMININ"/>
</dbReference>
<dbReference type="PROSITE" id="PS01248">
    <property type="entry name" value="EGF_LAM_1"/>
    <property type="match status" value="3"/>
</dbReference>
<dbReference type="InterPro" id="IPR050440">
    <property type="entry name" value="Laminin/Netrin_ECM"/>
</dbReference>
<keyword evidence="11" id="KW-0472">Membrane</keyword>
<dbReference type="FunFam" id="2.10.25.10:FF:000188">
    <property type="entry name" value="Laminin subunit gamma 2"/>
    <property type="match status" value="2"/>
</dbReference>
<dbReference type="GO" id="GO:0009887">
    <property type="term" value="P:animal organ morphogenesis"/>
    <property type="evidence" value="ECO:0007669"/>
    <property type="project" value="TreeGrafter"/>
</dbReference>
<evidence type="ECO:0000256" key="11">
    <source>
        <dbReference type="SAM" id="Phobius"/>
    </source>
</evidence>
<dbReference type="InterPro" id="IPR009030">
    <property type="entry name" value="Growth_fac_rcpt_cys_sf"/>
</dbReference>
<evidence type="ECO:0000313" key="14">
    <source>
        <dbReference type="Proteomes" id="UP000515152"/>
    </source>
</evidence>
<dbReference type="SUPFAM" id="SSF57184">
    <property type="entry name" value="Growth factor receptor domain"/>
    <property type="match status" value="1"/>
</dbReference>
<dbReference type="GO" id="GO:0005604">
    <property type="term" value="C:basement membrane"/>
    <property type="evidence" value="ECO:0007669"/>
    <property type="project" value="UniProtKB-SubCell"/>
</dbReference>
<evidence type="ECO:0000256" key="10">
    <source>
        <dbReference type="SAM" id="MobiDB-lite"/>
    </source>
</evidence>
<dbReference type="PANTHER" id="PTHR10574:SF444">
    <property type="entry name" value="BASEMENT MEMBRANE-SPECIFIC HEPARAN SULFATE PROTEOGLYCAN CORE PROTEIN"/>
    <property type="match status" value="1"/>
</dbReference>
<dbReference type="PANTHER" id="PTHR10574">
    <property type="entry name" value="NETRIN/LAMININ-RELATED"/>
    <property type="match status" value="1"/>
</dbReference>
<evidence type="ECO:0000313" key="16">
    <source>
        <dbReference type="RefSeq" id="XP_031426671.1"/>
    </source>
</evidence>
<feature type="compositionally biased region" description="Polar residues" evidence="10">
    <location>
        <begin position="143"/>
        <end position="156"/>
    </location>
</feature>
<dbReference type="SMART" id="SM00180">
    <property type="entry name" value="EGF_Lam"/>
    <property type="match status" value="5"/>
</dbReference>
<feature type="domain" description="Laminin EGF-like" evidence="13">
    <location>
        <begin position="171"/>
        <end position="219"/>
    </location>
</feature>
<dbReference type="InterPro" id="IPR000742">
    <property type="entry name" value="EGF"/>
</dbReference>
<evidence type="ECO:0000313" key="15">
    <source>
        <dbReference type="RefSeq" id="XP_031426670.1"/>
    </source>
</evidence>
<name>A0A6P8FT37_CLUHA</name>
<feature type="signal peptide" evidence="12">
    <location>
        <begin position="1"/>
        <end position="27"/>
    </location>
</feature>
<keyword evidence="6 9" id="KW-1015">Disulfide bond</keyword>
<feature type="disulfide bond" evidence="9">
    <location>
        <begin position="220"/>
        <end position="232"/>
    </location>
</feature>
<evidence type="ECO:0000256" key="5">
    <source>
        <dbReference type="ARBA" id="ARBA00022869"/>
    </source>
</evidence>
<dbReference type="OrthoDB" id="19138at2759"/>
<keyword evidence="5" id="KW-0272">Extracellular matrix</keyword>
<dbReference type="Proteomes" id="UP000515152">
    <property type="component" value="Chromosome 7"/>
</dbReference>
<dbReference type="GeneID" id="105894690"/>
<evidence type="ECO:0000256" key="6">
    <source>
        <dbReference type="ARBA" id="ARBA00023157"/>
    </source>
</evidence>
<dbReference type="SMART" id="SM00181">
    <property type="entry name" value="EGF"/>
    <property type="match status" value="4"/>
</dbReference>
<keyword evidence="8 9" id="KW-0424">Laminin EGF-like domain</keyword>
<keyword evidence="11" id="KW-0812">Transmembrane</keyword>
<evidence type="ECO:0000256" key="4">
    <source>
        <dbReference type="ARBA" id="ARBA00022737"/>
    </source>
</evidence>
<dbReference type="FunFam" id="2.10.25.10:FF:000094">
    <property type="entry name" value="Laminin subunit alpha-2"/>
    <property type="match status" value="1"/>
</dbReference>
<reference evidence="15 16" key="1">
    <citation type="submission" date="2025-04" db="UniProtKB">
        <authorList>
            <consortium name="RefSeq"/>
        </authorList>
    </citation>
    <scope>IDENTIFICATION</scope>
</reference>
<evidence type="ECO:0000259" key="13">
    <source>
        <dbReference type="PROSITE" id="PS50027"/>
    </source>
</evidence>
<feature type="domain" description="Laminin EGF-like" evidence="13">
    <location>
        <begin position="220"/>
        <end position="266"/>
    </location>
</feature>
<evidence type="ECO:0000256" key="2">
    <source>
        <dbReference type="ARBA" id="ARBA00022525"/>
    </source>
</evidence>
<dbReference type="FunFam" id="2.10.25.10:FF:000051">
    <property type="entry name" value="Laminin subunit alpha 4"/>
    <property type="match status" value="1"/>
</dbReference>
<dbReference type="CDD" id="cd00055">
    <property type="entry name" value="EGF_Lam"/>
    <property type="match status" value="5"/>
</dbReference>
<feature type="disulfide bond" evidence="9">
    <location>
        <begin position="286"/>
        <end position="295"/>
    </location>
</feature>
<comment type="subcellular location">
    <subcellularLocation>
        <location evidence="1">Secreted</location>
        <location evidence="1">Extracellular space</location>
        <location evidence="1">Extracellular matrix</location>
        <location evidence="1">Basement membrane</location>
    </subcellularLocation>
</comment>
<feature type="domain" description="Laminin EGF-like" evidence="13">
    <location>
        <begin position="367"/>
        <end position="419"/>
    </location>
</feature>
<accession>A0A6P8FT37</accession>
<evidence type="ECO:0000256" key="9">
    <source>
        <dbReference type="PROSITE-ProRule" id="PRU00460"/>
    </source>
</evidence>
<keyword evidence="4" id="KW-0677">Repeat</keyword>
<dbReference type="GeneTree" id="ENSGT00940000165424"/>
<dbReference type="Pfam" id="PF24973">
    <property type="entry name" value="EGF_LMN_ATRN"/>
    <property type="match status" value="1"/>
</dbReference>
<keyword evidence="11" id="KW-1133">Transmembrane helix</keyword>
<feature type="region of interest" description="Disordered" evidence="10">
    <location>
        <begin position="134"/>
        <end position="160"/>
    </location>
</feature>
<keyword evidence="2" id="KW-0964">Secreted</keyword>
<dbReference type="Gene3D" id="2.10.25.10">
    <property type="entry name" value="Laminin"/>
    <property type="match status" value="5"/>
</dbReference>
<keyword evidence="14" id="KW-1185">Reference proteome</keyword>
<gene>
    <name evidence="15 16" type="primary">si:ch211-158d24.2</name>
</gene>
<feature type="compositionally biased region" description="Low complexity" evidence="10">
    <location>
        <begin position="444"/>
        <end position="455"/>
    </location>
</feature>
<feature type="disulfide bond" evidence="9">
    <location>
        <begin position="240"/>
        <end position="249"/>
    </location>
</feature>
<keyword evidence="7" id="KW-0325">Glycoprotein</keyword>
<dbReference type="RefSeq" id="XP_031426671.1">
    <property type="nucleotide sequence ID" value="XM_031570811.2"/>
</dbReference>
<feature type="transmembrane region" description="Helical" evidence="11">
    <location>
        <begin position="497"/>
        <end position="520"/>
    </location>
</feature>
<organism evidence="14 16">
    <name type="scientific">Clupea harengus</name>
    <name type="common">Atlantic herring</name>
    <dbReference type="NCBI Taxonomy" id="7950"/>
    <lineage>
        <taxon>Eukaryota</taxon>
        <taxon>Metazoa</taxon>
        <taxon>Chordata</taxon>
        <taxon>Craniata</taxon>
        <taxon>Vertebrata</taxon>
        <taxon>Euteleostomi</taxon>
        <taxon>Actinopterygii</taxon>
        <taxon>Neopterygii</taxon>
        <taxon>Teleostei</taxon>
        <taxon>Clupei</taxon>
        <taxon>Clupeiformes</taxon>
        <taxon>Clupeoidei</taxon>
        <taxon>Clupeidae</taxon>
        <taxon>Clupea</taxon>
    </lineage>
</organism>
<feature type="chain" id="PRO_5044652861" evidence="12">
    <location>
        <begin position="28"/>
        <end position="586"/>
    </location>
</feature>
<keyword evidence="5" id="KW-0084">Basement membrane</keyword>
<dbReference type="InterPro" id="IPR056863">
    <property type="entry name" value="LMN_ATRN_NET-like_EGF"/>
</dbReference>
<sequence length="586" mass="62013">MWWFPLIMFTSPTFPIILFVCIGLSEAAPRIISNNAFSIVRNNREVSDTVLGRLNSSDRTYLSDANSGRFRFSGLTPAPTILSTGSSSSHVARTTVTTVEPPTTDLTTPSVSVTQTVGELPAVFDRQISGRRSADSVPFLAPQSKTLQKSQGNSERSPLIPASENSQELVCNCSGEGVQDPEDCDPSTGQCLCLPGYAGLQCEVCEDAHFTNGTSGCLPCGCDSFGAINELCDSAGSCVCKTGVYGPKCDDCHPGYFHFSSTGCQPCECNNHTVHCHPQSGGCLDCQGNTQGQNCEECVPGSYRRPGEGVRDACLPCPCSNRTSSGSCHVDSTGRAVCDKCKAGFAGATCDLCTDGFYRSGGVCVRCECNGNADPRSAPRLCHLDTGHCLSCANNTAGQHCELCAPGYTGDASTHNCTLKVRVLPVLELTTHAKPSQPLPATHSTPPSKPDASTAPTPPPASITTSSAQAKLPSLVAPTRNSTAAALTVVSWTQFNVVVLAVIIAVVVLLMGFVAGVYTYREYRNRKLNAPFWTIELKEDNISFSSYHDSIPNADPAGLLEEEPCPVAPNGQLALTTTTPNMYTKA</sequence>
<evidence type="ECO:0000256" key="3">
    <source>
        <dbReference type="ARBA" id="ARBA00022729"/>
    </source>
</evidence>
<dbReference type="KEGG" id="char:105894690"/>
<keyword evidence="3 12" id="KW-0732">Signal</keyword>